<reference evidence="3" key="1">
    <citation type="submission" date="2022-10" db="EMBL/GenBank/DDBJ databases">
        <title>The WGS of Solirubrobacter ginsenosidimutans DSM 21036.</title>
        <authorList>
            <person name="Jiang Z."/>
        </authorList>
    </citation>
    <scope>NUCLEOTIDE SEQUENCE</scope>
    <source>
        <strain evidence="3">DSM 21036</strain>
    </source>
</reference>
<dbReference type="RefSeq" id="WP_270041025.1">
    <property type="nucleotide sequence ID" value="NZ_JAPDOD010000014.1"/>
</dbReference>
<dbReference type="GO" id="GO:0008374">
    <property type="term" value="F:O-acyltransferase activity"/>
    <property type="evidence" value="ECO:0007669"/>
    <property type="project" value="InterPro"/>
</dbReference>
<evidence type="ECO:0000256" key="1">
    <source>
        <dbReference type="SAM" id="MobiDB-lite"/>
    </source>
</evidence>
<sequence length="858" mass="90743">MRRLAAVALASLAALVTVPSAAHADRTDDFNKPILFVPGPEQADPSCAPFDDMQEHFGEYTTTVAGQKVGFTGQLIGLGLYAGSDGCSEVVGAARGDSIAQLGAKLAAWINQAYTSQKQPVDIVAHGGGGLVVRSALAQQPKLMVEDVVALGAPNGGSAALAAACGSRAVCAELAPGSDTVKGLASNPQGAGGTDWSVIGSEADTLVPADSAVAMVAEHKTIYRAGGPSHDGLLTDSSDNQDAKIRYSHGAGKWVDWNQAPHAVERAAEDMIFGGGASAEVCGLQATQPELCGQTPVILVPGFGASQIDCTSQFGTGNMWPQALFNSDRWIQMSLADDGKSPAGTSECARTAAPNGHVIQNIAGLKDWANIHGKSWAWLQRIAPGRAYEFGWDFRKGPDQSIAVLDRFIDAIRARHGVQRVAIVSHSYGGLLTRWYIDDPQRARKITRVANFGSPWWGAPKAWFALAYGYESPAGGPIDSTTKPEIFGAFTHNLTGLYYLIPPQAWFDGAPPLLRNWLEVDDQSVKSVTGVVDAIRAFKGNAGIAADVANNHAAHIDGFSRKNGVDWRTFIGSGLGTLGHVRAYSDSKAVQYSWINGDGTVPLFSQRQSAKAGDDQLGDDVPTYNFCGIPHMGEMEDAKLQDAVTPFVATGADPIVDGNTLKRQPCSIDASEFVKTGKEDERSLWLSKLASAGAASVKAHAAQAPARMTVDEAERAGLIEVMHDAGRLTFITNQPVVVHSEGEGSLQVTPITGDGKRGQARVYDGPVEVTADGSKSTSPSPSRAADAKAPRTVAKFRRGRLTLKATDASGVAVTMVKVGKAKARPYKRAMKVRRGKTVRYWSIDTFGNTEKARTNKAG</sequence>
<proteinExistence type="predicted"/>
<dbReference type="GO" id="GO:0016787">
    <property type="term" value="F:hydrolase activity"/>
    <property type="evidence" value="ECO:0007669"/>
    <property type="project" value="UniProtKB-KW"/>
</dbReference>
<feature type="chain" id="PRO_5040782422" evidence="2">
    <location>
        <begin position="25"/>
        <end position="858"/>
    </location>
</feature>
<name>A0A9X3MV19_9ACTN</name>
<gene>
    <name evidence="3" type="ORF">OM076_16160</name>
</gene>
<protein>
    <submittedName>
        <fullName evidence="3">Alpha/beta hydrolase</fullName>
    </submittedName>
</protein>
<accession>A0A9X3MV19</accession>
<dbReference type="Pfam" id="PF02450">
    <property type="entry name" value="LCAT"/>
    <property type="match status" value="1"/>
</dbReference>
<dbReference type="Proteomes" id="UP001149140">
    <property type="component" value="Unassembled WGS sequence"/>
</dbReference>
<keyword evidence="4" id="KW-1185">Reference proteome</keyword>
<dbReference type="PANTHER" id="PTHR37946">
    <property type="entry name" value="SLL1969 PROTEIN"/>
    <property type="match status" value="1"/>
</dbReference>
<dbReference type="PANTHER" id="PTHR37946:SF1">
    <property type="entry name" value="SLL1969 PROTEIN"/>
    <property type="match status" value="1"/>
</dbReference>
<dbReference type="AlphaFoldDB" id="A0A9X3MV19"/>
<dbReference type="SUPFAM" id="SSF53474">
    <property type="entry name" value="alpha/beta-Hydrolases"/>
    <property type="match status" value="2"/>
</dbReference>
<keyword evidence="3" id="KW-0378">Hydrolase</keyword>
<feature type="region of interest" description="Disordered" evidence="1">
    <location>
        <begin position="768"/>
        <end position="791"/>
    </location>
</feature>
<feature type="signal peptide" evidence="2">
    <location>
        <begin position="1"/>
        <end position="24"/>
    </location>
</feature>
<comment type="caution">
    <text evidence="3">The sequence shown here is derived from an EMBL/GenBank/DDBJ whole genome shotgun (WGS) entry which is preliminary data.</text>
</comment>
<organism evidence="3 4">
    <name type="scientific">Solirubrobacter ginsenosidimutans</name>
    <dbReference type="NCBI Taxonomy" id="490573"/>
    <lineage>
        <taxon>Bacteria</taxon>
        <taxon>Bacillati</taxon>
        <taxon>Actinomycetota</taxon>
        <taxon>Thermoleophilia</taxon>
        <taxon>Solirubrobacterales</taxon>
        <taxon>Solirubrobacteraceae</taxon>
        <taxon>Solirubrobacter</taxon>
    </lineage>
</organism>
<dbReference type="EMBL" id="JAPDOD010000014">
    <property type="protein sequence ID" value="MDA0161808.1"/>
    <property type="molecule type" value="Genomic_DNA"/>
</dbReference>
<evidence type="ECO:0000313" key="4">
    <source>
        <dbReference type="Proteomes" id="UP001149140"/>
    </source>
</evidence>
<dbReference type="InterPro" id="IPR003386">
    <property type="entry name" value="LACT/PDAT_acylTrfase"/>
</dbReference>
<dbReference type="InterPro" id="IPR029058">
    <property type="entry name" value="AB_hydrolase_fold"/>
</dbReference>
<evidence type="ECO:0000313" key="3">
    <source>
        <dbReference type="EMBL" id="MDA0161808.1"/>
    </source>
</evidence>
<dbReference type="Gene3D" id="3.40.50.1820">
    <property type="entry name" value="alpha/beta hydrolase"/>
    <property type="match status" value="2"/>
</dbReference>
<evidence type="ECO:0000256" key="2">
    <source>
        <dbReference type="SAM" id="SignalP"/>
    </source>
</evidence>
<keyword evidence="2" id="KW-0732">Signal</keyword>
<dbReference type="GO" id="GO:0006629">
    <property type="term" value="P:lipid metabolic process"/>
    <property type="evidence" value="ECO:0007669"/>
    <property type="project" value="InterPro"/>
</dbReference>